<evidence type="ECO:0000313" key="2">
    <source>
        <dbReference type="EMBL" id="KZP34255.1"/>
    </source>
</evidence>
<dbReference type="InterPro" id="IPR023393">
    <property type="entry name" value="START-like_dom_sf"/>
</dbReference>
<accession>A0A166WYY2</accession>
<dbReference type="AlphaFoldDB" id="A0A166WYY2"/>
<gene>
    <name evidence="2" type="ORF">FIBSPDRAFT_771715</name>
</gene>
<evidence type="ECO:0008006" key="4">
    <source>
        <dbReference type="Google" id="ProtNLM"/>
    </source>
</evidence>
<dbReference type="CDD" id="cd07822">
    <property type="entry name" value="SRPBCC_4"/>
    <property type="match status" value="1"/>
</dbReference>
<evidence type="ECO:0000256" key="1">
    <source>
        <dbReference type="SAM" id="SignalP"/>
    </source>
</evidence>
<dbReference type="Gene3D" id="3.30.530.20">
    <property type="match status" value="1"/>
</dbReference>
<evidence type="ECO:0000313" key="3">
    <source>
        <dbReference type="Proteomes" id="UP000076532"/>
    </source>
</evidence>
<organism evidence="2 3">
    <name type="scientific">Athelia psychrophila</name>
    <dbReference type="NCBI Taxonomy" id="1759441"/>
    <lineage>
        <taxon>Eukaryota</taxon>
        <taxon>Fungi</taxon>
        <taxon>Dikarya</taxon>
        <taxon>Basidiomycota</taxon>
        <taxon>Agaricomycotina</taxon>
        <taxon>Agaricomycetes</taxon>
        <taxon>Agaricomycetidae</taxon>
        <taxon>Atheliales</taxon>
        <taxon>Atheliaceae</taxon>
        <taxon>Athelia</taxon>
    </lineage>
</organism>
<dbReference type="EMBL" id="KV417480">
    <property type="protein sequence ID" value="KZP34255.1"/>
    <property type="molecule type" value="Genomic_DNA"/>
</dbReference>
<feature type="signal peptide" evidence="1">
    <location>
        <begin position="1"/>
        <end position="20"/>
    </location>
</feature>
<dbReference type="Proteomes" id="UP000076532">
    <property type="component" value="Unassembled WGS sequence"/>
</dbReference>
<proteinExistence type="predicted"/>
<protein>
    <recommendedName>
        <fullName evidence="4">Coenzyme Q-binding protein COQ10 START domain-containing protein</fullName>
    </recommendedName>
</protein>
<reference evidence="2 3" key="1">
    <citation type="journal article" date="2016" name="Mol. Biol. Evol.">
        <title>Comparative Genomics of Early-Diverging Mushroom-Forming Fungi Provides Insights into the Origins of Lignocellulose Decay Capabilities.</title>
        <authorList>
            <person name="Nagy L.G."/>
            <person name="Riley R."/>
            <person name="Tritt A."/>
            <person name="Adam C."/>
            <person name="Daum C."/>
            <person name="Floudas D."/>
            <person name="Sun H."/>
            <person name="Yadav J.S."/>
            <person name="Pangilinan J."/>
            <person name="Larsson K.H."/>
            <person name="Matsuura K."/>
            <person name="Barry K."/>
            <person name="Labutti K."/>
            <person name="Kuo R."/>
            <person name="Ohm R.A."/>
            <person name="Bhattacharya S.S."/>
            <person name="Shirouzu T."/>
            <person name="Yoshinaga Y."/>
            <person name="Martin F.M."/>
            <person name="Grigoriev I.V."/>
            <person name="Hibbett D.S."/>
        </authorList>
    </citation>
    <scope>NUCLEOTIDE SEQUENCE [LARGE SCALE GENOMIC DNA]</scope>
    <source>
        <strain evidence="2 3">CBS 109695</strain>
    </source>
</reference>
<dbReference type="SUPFAM" id="SSF55961">
    <property type="entry name" value="Bet v1-like"/>
    <property type="match status" value="1"/>
</dbReference>
<keyword evidence="1" id="KW-0732">Signal</keyword>
<name>A0A166WYY2_9AGAM</name>
<keyword evidence="3" id="KW-1185">Reference proteome</keyword>
<sequence length="206" mass="22741">MLWIFVPIVLLISISSRTAAESQTPPSNLPTVPPGVFNASSSIIINAPLEVVREVLLDFPSYSEWNPFVRSQVVTDSLYIPLRNQTPQENLRLAITVQIPPLQPPVTSSTPPNPLNAQMSRENITTIDYVINRFSWQSTIPSPLLINATRWSALSVVGDGTYYESREVFDGPLAETVKKLYGVGLQEGYVAQGVAMKERAEGMVLK</sequence>
<dbReference type="OrthoDB" id="509124at2759"/>
<feature type="chain" id="PRO_5007882084" description="Coenzyme Q-binding protein COQ10 START domain-containing protein" evidence="1">
    <location>
        <begin position="21"/>
        <end position="206"/>
    </location>
</feature>